<gene>
    <name evidence="2" type="ORF">NHX12_001824</name>
</gene>
<feature type="compositionally biased region" description="Pro residues" evidence="1">
    <location>
        <begin position="40"/>
        <end position="51"/>
    </location>
</feature>
<sequence>MQSLHALPRTQLSSISWAASLSLELRPASGSRTQTHWLPDPNPLAPGPRPPGSRTQIPLAPGPRSPWLPDPDPSPRDLDPLAPLAPGPRPPGSRDTDPLAPGTQTPWLPGHRPPGSRDPDPLAPGTQTPWLPGPRPPGSRDSDPLAPGTQTPWLPGLRPPGSQTSVQRMRGMGVWAEMHGWSLIHKHIETSHRQQYKNCLHETGDWRGNLTGSP</sequence>
<feature type="region of interest" description="Disordered" evidence="1">
    <location>
        <begin position="29"/>
        <end position="168"/>
    </location>
</feature>
<name>A0A9Q0E1M8_9TELE</name>
<evidence type="ECO:0000313" key="2">
    <source>
        <dbReference type="EMBL" id="KAJ3598313.1"/>
    </source>
</evidence>
<reference evidence="2" key="1">
    <citation type="submission" date="2022-07" db="EMBL/GenBank/DDBJ databases">
        <title>Chromosome-level genome of Muraenolepis orangiensis.</title>
        <authorList>
            <person name="Kim J."/>
        </authorList>
    </citation>
    <scope>NUCLEOTIDE SEQUENCE</scope>
    <source>
        <strain evidence="2">KU_S4_2022</strain>
        <tissue evidence="2">Muscle</tissue>
    </source>
</reference>
<dbReference type="EMBL" id="JANIIK010000109">
    <property type="protein sequence ID" value="KAJ3598313.1"/>
    <property type="molecule type" value="Genomic_DNA"/>
</dbReference>
<proteinExistence type="predicted"/>
<protein>
    <submittedName>
        <fullName evidence="2">Uncharacterized protein</fullName>
    </submittedName>
</protein>
<evidence type="ECO:0000256" key="1">
    <source>
        <dbReference type="SAM" id="MobiDB-lite"/>
    </source>
</evidence>
<dbReference type="Proteomes" id="UP001148018">
    <property type="component" value="Unassembled WGS sequence"/>
</dbReference>
<feature type="compositionally biased region" description="Pro residues" evidence="1">
    <location>
        <begin position="60"/>
        <end position="72"/>
    </location>
</feature>
<accession>A0A9Q0E1M8</accession>
<comment type="caution">
    <text evidence="2">The sequence shown here is derived from an EMBL/GenBank/DDBJ whole genome shotgun (WGS) entry which is preliminary data.</text>
</comment>
<keyword evidence="3" id="KW-1185">Reference proteome</keyword>
<organism evidence="2 3">
    <name type="scientific">Muraenolepis orangiensis</name>
    <name type="common">Patagonian moray cod</name>
    <dbReference type="NCBI Taxonomy" id="630683"/>
    <lineage>
        <taxon>Eukaryota</taxon>
        <taxon>Metazoa</taxon>
        <taxon>Chordata</taxon>
        <taxon>Craniata</taxon>
        <taxon>Vertebrata</taxon>
        <taxon>Euteleostomi</taxon>
        <taxon>Actinopterygii</taxon>
        <taxon>Neopterygii</taxon>
        <taxon>Teleostei</taxon>
        <taxon>Neoteleostei</taxon>
        <taxon>Acanthomorphata</taxon>
        <taxon>Zeiogadaria</taxon>
        <taxon>Gadariae</taxon>
        <taxon>Gadiformes</taxon>
        <taxon>Muraenolepidoidei</taxon>
        <taxon>Muraenolepididae</taxon>
        <taxon>Muraenolepis</taxon>
    </lineage>
</organism>
<evidence type="ECO:0000313" key="3">
    <source>
        <dbReference type="Proteomes" id="UP001148018"/>
    </source>
</evidence>
<dbReference type="AlphaFoldDB" id="A0A9Q0E1M8"/>